<organism evidence="7">
    <name type="scientific">Schistosoma curassoni</name>
    <dbReference type="NCBI Taxonomy" id="6186"/>
    <lineage>
        <taxon>Eukaryota</taxon>
        <taxon>Metazoa</taxon>
        <taxon>Spiralia</taxon>
        <taxon>Lophotrochozoa</taxon>
        <taxon>Platyhelminthes</taxon>
        <taxon>Trematoda</taxon>
        <taxon>Digenea</taxon>
        <taxon>Strigeidida</taxon>
        <taxon>Schistosomatoidea</taxon>
        <taxon>Schistosomatidae</taxon>
        <taxon>Schistosoma</taxon>
    </lineage>
</organism>
<comment type="similarity">
    <text evidence="1">Belongs to the phosphohexose mutase family.</text>
</comment>
<dbReference type="InterPro" id="IPR016055">
    <property type="entry name" value="A-D-PHexomutase_a/b/a-I/II/III"/>
</dbReference>
<dbReference type="Proteomes" id="UP000279833">
    <property type="component" value="Unassembled WGS sequence"/>
</dbReference>
<dbReference type="PANTHER" id="PTHR45955:SF1">
    <property type="entry name" value="PHOSPHOACETYLGLUCOSAMINE MUTASE"/>
    <property type="match status" value="1"/>
</dbReference>
<evidence type="ECO:0000259" key="4">
    <source>
        <dbReference type="Pfam" id="PF21405"/>
    </source>
</evidence>
<evidence type="ECO:0000256" key="1">
    <source>
        <dbReference type="ARBA" id="ARBA00010231"/>
    </source>
</evidence>
<evidence type="ECO:0000313" key="7">
    <source>
        <dbReference type="WBParaSite" id="SCUD_0001810801-mRNA-1"/>
    </source>
</evidence>
<dbReference type="InterPro" id="IPR005841">
    <property type="entry name" value="Alpha-D-phosphohexomutase_SF"/>
</dbReference>
<dbReference type="SUPFAM" id="SSF53738">
    <property type="entry name" value="Phosphoglucomutase, first 3 domains"/>
    <property type="match status" value="2"/>
</dbReference>
<dbReference type="Pfam" id="PF02878">
    <property type="entry name" value="PGM_PMM_I"/>
    <property type="match status" value="1"/>
</dbReference>
<dbReference type="AlphaFoldDB" id="A0A183KSR8"/>
<protein>
    <submittedName>
        <fullName evidence="7">PGM_PMM_I domain-containing protein</fullName>
    </submittedName>
</protein>
<feature type="domain" description="Alpha-D-phosphohexomutase alpha/beta/alpha" evidence="2">
    <location>
        <begin position="61"/>
        <end position="93"/>
    </location>
</feature>
<dbReference type="GO" id="GO:0005975">
    <property type="term" value="P:carbohydrate metabolic process"/>
    <property type="evidence" value="ECO:0007669"/>
    <property type="project" value="InterPro"/>
</dbReference>
<name>A0A183KSR8_9TREM</name>
<sequence length="485" mass="54282">MTLDERFQKLGTLLKGFKITDSSLLSYGTAGFRLPADKLGGVAIRLGILACIRSLNLQCRAVGIMITASHNPPCDNGMKLVDPHGGMLDAEWEPVVVSFMSCSDESVSKWLSEHCCNFQGMICFNSIGSPCSNQLVDLETIYVHHFAERFTTALENLQSCTESIHLNIDCAHGVGSKVLERFRAYFSSVKGPRRLILHLYNTETEKKELLNQNCGADFVKITLNAPKLTPPNEQSIMYPDRWATIDGDADRLIYFRPIFTHCSSSSDNRLNNDMKELHLTGAVAQQVELLDGDRISCLFAHFLVKVLKSVSSDRNLTIGVIQTAYANSASTRYLTEHLHVSVVCVPTGVKHLHHAAQSFDFGIYFEANGHGTVLFSKHILNFAKNLNVNNPLRTFIDLTNTSIGDAITDILLVEYTLAWLNWSFINWFSMYDDLPSKQLKVTVAKRDLIQVTWDERRVTSPIELQVNLTILLSRSSLLTLISSFK</sequence>
<dbReference type="InterPro" id="IPR049022">
    <property type="entry name" value="AMG1_III"/>
</dbReference>
<dbReference type="PROSITE" id="PS00710">
    <property type="entry name" value="PGM_PMM"/>
    <property type="match status" value="1"/>
</dbReference>
<keyword evidence="6" id="KW-1185">Reference proteome</keyword>
<accession>A0A183KSR8</accession>
<dbReference type="Gene3D" id="3.30.310.50">
    <property type="entry name" value="Alpha-D-phosphohexomutase, C-terminal domain"/>
    <property type="match status" value="1"/>
</dbReference>
<evidence type="ECO:0000313" key="6">
    <source>
        <dbReference type="Proteomes" id="UP000279833"/>
    </source>
</evidence>
<dbReference type="WBParaSite" id="SCUD_0001810801-mRNA-1">
    <property type="protein sequence ID" value="SCUD_0001810801-mRNA-1"/>
    <property type="gene ID" value="SCUD_0001810801"/>
</dbReference>
<dbReference type="Pfam" id="PF21405">
    <property type="entry name" value="AMG1_II"/>
    <property type="match status" value="1"/>
</dbReference>
<dbReference type="PANTHER" id="PTHR45955">
    <property type="entry name" value="PHOSPHOACETYLGLUCOSAMINE MUTASE"/>
    <property type="match status" value="1"/>
</dbReference>
<feature type="domain" description="Phosphoacetylglucosamine mutase AMG1" evidence="3">
    <location>
        <begin position="291"/>
        <end position="422"/>
    </location>
</feature>
<gene>
    <name evidence="5" type="ORF">SCUD_LOCUS18106</name>
</gene>
<dbReference type="InterPro" id="IPR005844">
    <property type="entry name" value="A-D-PHexomutase_a/b/a-I"/>
</dbReference>
<evidence type="ECO:0000259" key="3">
    <source>
        <dbReference type="Pfam" id="PF21404"/>
    </source>
</evidence>
<evidence type="ECO:0000313" key="5">
    <source>
        <dbReference type="EMBL" id="VDP64897.1"/>
    </source>
</evidence>
<evidence type="ECO:0000259" key="2">
    <source>
        <dbReference type="Pfam" id="PF02878"/>
    </source>
</evidence>
<dbReference type="Pfam" id="PF21404">
    <property type="entry name" value="AMG1_III"/>
    <property type="match status" value="1"/>
</dbReference>
<reference evidence="5 6" key="2">
    <citation type="submission" date="2018-11" db="EMBL/GenBank/DDBJ databases">
        <authorList>
            <consortium name="Pathogen Informatics"/>
        </authorList>
    </citation>
    <scope>NUCLEOTIDE SEQUENCE [LARGE SCALE GENOMIC DNA]</scope>
    <source>
        <strain evidence="5">Dakar</strain>
        <strain evidence="6">Dakar, Senegal</strain>
    </source>
</reference>
<dbReference type="EMBL" id="UZAK01040627">
    <property type="protein sequence ID" value="VDP64897.1"/>
    <property type="molecule type" value="Genomic_DNA"/>
</dbReference>
<feature type="domain" description="Phosphoacetylglucosamine mutase AMG1" evidence="4">
    <location>
        <begin position="137"/>
        <end position="252"/>
    </location>
</feature>
<dbReference type="Gene3D" id="3.40.120.10">
    <property type="entry name" value="Alpha-D-Glucose-1,6-Bisphosphate, subunit A, domain 3"/>
    <property type="match status" value="1"/>
</dbReference>
<dbReference type="PRINTS" id="PR00509">
    <property type="entry name" value="PGMPMM"/>
</dbReference>
<reference evidence="7" key="1">
    <citation type="submission" date="2016-06" db="UniProtKB">
        <authorList>
            <consortium name="WormBaseParasite"/>
        </authorList>
    </citation>
    <scope>IDENTIFICATION</scope>
</reference>
<dbReference type="STRING" id="6186.A0A183KSR8"/>
<dbReference type="GO" id="GO:0000287">
    <property type="term" value="F:magnesium ion binding"/>
    <property type="evidence" value="ECO:0007669"/>
    <property type="project" value="InterPro"/>
</dbReference>
<dbReference type="GO" id="GO:0004610">
    <property type="term" value="F:phosphoacetylglucosamine mutase activity"/>
    <property type="evidence" value="ECO:0007669"/>
    <property type="project" value="TreeGrafter"/>
</dbReference>
<proteinExistence type="inferred from homology"/>
<dbReference type="GO" id="GO:0006048">
    <property type="term" value="P:UDP-N-acetylglucosamine biosynthetic process"/>
    <property type="evidence" value="ECO:0007669"/>
    <property type="project" value="TreeGrafter"/>
</dbReference>
<dbReference type="InterPro" id="IPR016066">
    <property type="entry name" value="A-D-PHexomutase_CS"/>
</dbReference>
<dbReference type="InterPro" id="IPR049023">
    <property type="entry name" value="AMG1_II"/>
</dbReference>